<keyword evidence="3 6" id="KW-0378">Hydrolase</keyword>
<dbReference type="PANTHER" id="PTHR34135">
    <property type="entry name" value="LYSOZYME"/>
    <property type="match status" value="1"/>
</dbReference>
<evidence type="ECO:0000256" key="4">
    <source>
        <dbReference type="ARBA" id="ARBA00023295"/>
    </source>
</evidence>
<name>A0A930HZP5_9BACT</name>
<dbReference type="InterPro" id="IPR017853">
    <property type="entry name" value="GH"/>
</dbReference>
<dbReference type="Pfam" id="PF02493">
    <property type="entry name" value="MORN"/>
    <property type="match status" value="2"/>
</dbReference>
<keyword evidence="5" id="KW-0472">Membrane</keyword>
<dbReference type="PANTHER" id="PTHR34135:SF2">
    <property type="entry name" value="LYSOZYME"/>
    <property type="match status" value="1"/>
</dbReference>
<evidence type="ECO:0000256" key="5">
    <source>
        <dbReference type="SAM" id="Phobius"/>
    </source>
</evidence>
<evidence type="ECO:0000313" key="6">
    <source>
        <dbReference type="EMBL" id="MBF1415400.1"/>
    </source>
</evidence>
<reference evidence="6" key="1">
    <citation type="submission" date="2020-04" db="EMBL/GenBank/DDBJ databases">
        <title>Deep metagenomics examines the oral microbiome during advanced dental caries in children, revealing novel taxa and co-occurrences with host molecules.</title>
        <authorList>
            <person name="Baker J.L."/>
            <person name="Morton J.T."/>
            <person name="Dinis M."/>
            <person name="Alvarez R."/>
            <person name="Tran N.C."/>
            <person name="Knight R."/>
            <person name="Edlund A."/>
        </authorList>
    </citation>
    <scope>NUCLEOTIDE SEQUENCE</scope>
    <source>
        <strain evidence="6">JCVI_25_bin.9</strain>
    </source>
</reference>
<dbReference type="GO" id="GO:0016052">
    <property type="term" value="P:carbohydrate catabolic process"/>
    <property type="evidence" value="ECO:0007669"/>
    <property type="project" value="TreeGrafter"/>
</dbReference>
<dbReference type="GO" id="GO:0003796">
    <property type="term" value="F:lysozyme activity"/>
    <property type="evidence" value="ECO:0007669"/>
    <property type="project" value="InterPro"/>
</dbReference>
<proteinExistence type="inferred from homology"/>
<dbReference type="Gene3D" id="3.20.20.80">
    <property type="entry name" value="Glycosidases"/>
    <property type="match status" value="1"/>
</dbReference>
<keyword evidence="2" id="KW-0677">Repeat</keyword>
<evidence type="ECO:0000313" key="7">
    <source>
        <dbReference type="Proteomes" id="UP000757461"/>
    </source>
</evidence>
<dbReference type="SMART" id="SM00641">
    <property type="entry name" value="Glyco_25"/>
    <property type="match status" value="1"/>
</dbReference>
<dbReference type="InterPro" id="IPR003409">
    <property type="entry name" value="MORN"/>
</dbReference>
<dbReference type="SMART" id="SM00698">
    <property type="entry name" value="MORN"/>
    <property type="match status" value="2"/>
</dbReference>
<comment type="caution">
    <text evidence="6">The sequence shown here is derived from an EMBL/GenBank/DDBJ whole genome shotgun (WGS) entry which is preliminary data.</text>
</comment>
<sequence>MLKIRLNRRIGYVGGIVLAILLLLYLAYRCQPLSQKNMEESTVVVSQSSYYQIEVNGKPRIYFSDYSDSSFVGGSINKDSIYKRRIEQHGYWVNRFSIIPSCFGRIVIGWNHKPSRIVNLRDNHLRKLLFHSLIQMDAELGGLQTKRNELGYYLRVHSVQDYGYNKIADYHAMVVHQMDSLQRIMKVVHDMTLSTSHLQIRQINNYVIQPNANKKTISCNRLKIYKESQTVLLQTETGMTPFGISTRLTIPKAIDNLRKHHLLHPKSVGPEIEGIHLSSGIYKGETQKGIPNGYGKLFGNNGSFYDGHWKRGKRDGFGIYVAPNEYLQVGEWKNDIFKGERLTYTTERIYGIDLSRHQHEQNNKYYHIYWNKLRITDLGTLSSKTINGKVDYPISFAYVKSTEGCTILNAYYLTDYTEARRHGIRTGTYHFFSTTTPGAAQADYFLKHSKFNKHDLPPVLDVEPSDVQIAKMGGAKVMFRSIRAWLERVRQRTGRRPILYISQSFVNQYLPLAPDLTDNYLVWIARYGEYKPNVKLIYWQLSPDGKVRGIHGGVDINVFNGYRNQYEDFLKRHCF</sequence>
<dbReference type="AlphaFoldDB" id="A0A930HZP5"/>
<accession>A0A930HZP5</accession>
<protein>
    <submittedName>
        <fullName evidence="6">Glycosyl hydrolase family 25</fullName>
    </submittedName>
</protein>
<dbReference type="GO" id="GO:0016998">
    <property type="term" value="P:cell wall macromolecule catabolic process"/>
    <property type="evidence" value="ECO:0007669"/>
    <property type="project" value="InterPro"/>
</dbReference>
<feature type="transmembrane region" description="Helical" evidence="5">
    <location>
        <begin position="12"/>
        <end position="28"/>
    </location>
</feature>
<keyword evidence="5" id="KW-0812">Transmembrane</keyword>
<evidence type="ECO:0000256" key="2">
    <source>
        <dbReference type="ARBA" id="ARBA00022737"/>
    </source>
</evidence>
<keyword evidence="4" id="KW-0326">Glycosidase</keyword>
<dbReference type="PROSITE" id="PS51904">
    <property type="entry name" value="GLYCOSYL_HYDROL_F25_2"/>
    <property type="match status" value="1"/>
</dbReference>
<organism evidence="6 7">
    <name type="scientific">Prevotella histicola</name>
    <dbReference type="NCBI Taxonomy" id="470565"/>
    <lineage>
        <taxon>Bacteria</taxon>
        <taxon>Pseudomonadati</taxon>
        <taxon>Bacteroidota</taxon>
        <taxon>Bacteroidia</taxon>
        <taxon>Bacteroidales</taxon>
        <taxon>Prevotellaceae</taxon>
        <taxon>Prevotella</taxon>
    </lineage>
</organism>
<keyword evidence="5" id="KW-1133">Transmembrane helix</keyword>
<comment type="similarity">
    <text evidence="1">Belongs to the glycosyl hydrolase 25 family.</text>
</comment>
<evidence type="ECO:0000256" key="1">
    <source>
        <dbReference type="ARBA" id="ARBA00010646"/>
    </source>
</evidence>
<dbReference type="GO" id="GO:0009253">
    <property type="term" value="P:peptidoglycan catabolic process"/>
    <property type="evidence" value="ECO:0007669"/>
    <property type="project" value="InterPro"/>
</dbReference>
<evidence type="ECO:0000256" key="3">
    <source>
        <dbReference type="ARBA" id="ARBA00022801"/>
    </source>
</evidence>
<gene>
    <name evidence="6" type="ORF">HXN33_07450</name>
</gene>
<dbReference type="InterPro" id="IPR018077">
    <property type="entry name" value="Glyco_hydro_fam25_subgr"/>
</dbReference>
<dbReference type="EMBL" id="JABZSQ010000134">
    <property type="protein sequence ID" value="MBF1415400.1"/>
    <property type="molecule type" value="Genomic_DNA"/>
</dbReference>
<dbReference type="Pfam" id="PF01183">
    <property type="entry name" value="Glyco_hydro_25"/>
    <property type="match status" value="1"/>
</dbReference>
<dbReference type="InterPro" id="IPR002053">
    <property type="entry name" value="Glyco_hydro_25"/>
</dbReference>
<dbReference type="Proteomes" id="UP000757461">
    <property type="component" value="Unassembled WGS sequence"/>
</dbReference>
<dbReference type="SUPFAM" id="SSF82185">
    <property type="entry name" value="Histone H3 K4-specific methyltransferase SET7/9 N-terminal domain"/>
    <property type="match status" value="1"/>
</dbReference>
<dbReference type="SUPFAM" id="SSF51445">
    <property type="entry name" value="(Trans)glycosidases"/>
    <property type="match status" value="1"/>
</dbReference>